<dbReference type="PANTHER" id="PTHR43736:SF4">
    <property type="entry name" value="SLR1690 PROTEIN"/>
    <property type="match status" value="1"/>
</dbReference>
<gene>
    <name evidence="2" type="ORF">Mag101_03585</name>
</gene>
<dbReference type="STRING" id="260552.Mag101_03585"/>
<proteinExistence type="predicted"/>
<dbReference type="InterPro" id="IPR000086">
    <property type="entry name" value="NUDIX_hydrolase_dom"/>
</dbReference>
<dbReference type="InterPro" id="IPR015797">
    <property type="entry name" value="NUDIX_hydrolase-like_dom_sf"/>
</dbReference>
<dbReference type="OrthoDB" id="542521at2"/>
<dbReference type="PANTHER" id="PTHR43736">
    <property type="entry name" value="ADP-RIBOSE PYROPHOSPHATASE"/>
    <property type="match status" value="1"/>
</dbReference>
<dbReference type="KEGG" id="maga:Mag101_03585"/>
<dbReference type="Pfam" id="PF21906">
    <property type="entry name" value="WHD_NrtR"/>
    <property type="match status" value="1"/>
</dbReference>
<reference evidence="2" key="1">
    <citation type="submission" date="2017-02" db="EMBL/GenBank/DDBJ databases">
        <title>Genome of Microbulbifer agarilyticus GP101.</title>
        <authorList>
            <person name="Jung J."/>
            <person name="Bae S.S."/>
            <person name="Baek K."/>
        </authorList>
    </citation>
    <scope>NUCLEOTIDE SEQUENCE [LARGE SCALE GENOMIC DNA]</scope>
    <source>
        <strain evidence="2">GP101</strain>
    </source>
</reference>
<dbReference type="EMBL" id="CP019650">
    <property type="protein sequence ID" value="AQQ66823.1"/>
    <property type="molecule type" value="Genomic_DNA"/>
</dbReference>
<dbReference type="InterPro" id="IPR036390">
    <property type="entry name" value="WH_DNA-bd_sf"/>
</dbReference>
<dbReference type="Gene3D" id="1.10.10.10">
    <property type="entry name" value="Winged helix-like DNA-binding domain superfamily/Winged helix DNA-binding domain"/>
    <property type="match status" value="1"/>
</dbReference>
<evidence type="ECO:0000259" key="1">
    <source>
        <dbReference type="PROSITE" id="PS51462"/>
    </source>
</evidence>
<dbReference type="CDD" id="cd18873">
    <property type="entry name" value="NUDIX_NadM_like"/>
    <property type="match status" value="1"/>
</dbReference>
<evidence type="ECO:0000313" key="3">
    <source>
        <dbReference type="Proteomes" id="UP000188219"/>
    </source>
</evidence>
<keyword evidence="3" id="KW-1185">Reference proteome</keyword>
<keyword evidence="2" id="KW-0378">Hydrolase</keyword>
<dbReference type="Pfam" id="PF00293">
    <property type="entry name" value="NUDIX"/>
    <property type="match status" value="1"/>
</dbReference>
<dbReference type="RefSeq" id="WP_077400899.1">
    <property type="nucleotide sequence ID" value="NZ_CP019650.1"/>
</dbReference>
<dbReference type="PROSITE" id="PS51462">
    <property type="entry name" value="NUDIX"/>
    <property type="match status" value="1"/>
</dbReference>
<dbReference type="Gene3D" id="3.90.79.10">
    <property type="entry name" value="Nucleoside Triphosphate Pyrophosphohydrolase"/>
    <property type="match status" value="1"/>
</dbReference>
<dbReference type="InterPro" id="IPR036388">
    <property type="entry name" value="WH-like_DNA-bd_sf"/>
</dbReference>
<organism evidence="2 3">
    <name type="scientific">Microbulbifer agarilyticus</name>
    <dbReference type="NCBI Taxonomy" id="260552"/>
    <lineage>
        <taxon>Bacteria</taxon>
        <taxon>Pseudomonadati</taxon>
        <taxon>Pseudomonadota</taxon>
        <taxon>Gammaproteobacteria</taxon>
        <taxon>Cellvibrionales</taxon>
        <taxon>Microbulbiferaceae</taxon>
        <taxon>Microbulbifer</taxon>
    </lineage>
</organism>
<dbReference type="InterPro" id="IPR054105">
    <property type="entry name" value="WHD_NrtR"/>
</dbReference>
<dbReference type="Proteomes" id="UP000188219">
    <property type="component" value="Chromosome"/>
</dbReference>
<sequence>MATKTAKKVPASRQHAEASHILTVDNVIFGCDDGELKVLLVKHGEGSSAGKWGLPGDWLQQGETLEQAASRVLLDRAGVRNIFLEQLHTFSDLNRYPETRIITTAYYALIRPEDYQLVVGASELDAQWFPVKKVPPLIFDHKTILAYGLRHLKHKVRHEPIGFNLLPKKFTLYELQRLYEAVLDVVLDKPNFRRKMMKMNLLMATEEKQSGVTHRAATLYRFDRKVYRELTEQGFVFEV</sequence>
<accession>A0A1Q2M277</accession>
<dbReference type="SUPFAM" id="SSF55811">
    <property type="entry name" value="Nudix"/>
    <property type="match status" value="1"/>
</dbReference>
<feature type="domain" description="Nudix hydrolase" evidence="1">
    <location>
        <begin position="13"/>
        <end position="153"/>
    </location>
</feature>
<dbReference type="SUPFAM" id="SSF46785">
    <property type="entry name" value="Winged helix' DNA-binding domain"/>
    <property type="match status" value="1"/>
</dbReference>
<evidence type="ECO:0000313" key="2">
    <source>
        <dbReference type="EMBL" id="AQQ66823.1"/>
    </source>
</evidence>
<dbReference type="AlphaFoldDB" id="A0A1Q2M277"/>
<name>A0A1Q2M277_9GAMM</name>
<protein>
    <submittedName>
        <fullName evidence="2">NUDIX hydrolase</fullName>
    </submittedName>
</protein>
<dbReference type="GO" id="GO:0016787">
    <property type="term" value="F:hydrolase activity"/>
    <property type="evidence" value="ECO:0007669"/>
    <property type="project" value="UniProtKB-KW"/>
</dbReference>